<evidence type="ECO:0008006" key="3">
    <source>
        <dbReference type="Google" id="ProtNLM"/>
    </source>
</evidence>
<dbReference type="RefSeq" id="WP_262993838.1">
    <property type="nucleotide sequence ID" value="NZ_JAOTJC010000007.1"/>
</dbReference>
<reference evidence="2" key="1">
    <citation type="submission" date="2023-07" db="EMBL/GenBank/DDBJ databases">
        <title>Study on multiphase classification of strain Alteromonas salexigens isolated from the Yellow Sea.</title>
        <authorList>
            <person name="Sun L."/>
        </authorList>
    </citation>
    <scope>NUCLEOTIDE SEQUENCE [LARGE SCALE GENOMIC DNA]</scope>
    <source>
        <strain evidence="2">ASW11-19</strain>
    </source>
</reference>
<evidence type="ECO:0000313" key="2">
    <source>
        <dbReference type="Proteomes" id="UP001209257"/>
    </source>
</evidence>
<gene>
    <name evidence="1" type="ORF">OCL06_09470</name>
</gene>
<dbReference type="EMBL" id="JAOTJC010000007">
    <property type="protein sequence ID" value="MCU7554828.1"/>
    <property type="molecule type" value="Genomic_DNA"/>
</dbReference>
<sequence length="243" mass="27241">MIRWLVRSAILYALICISFVVHSENSQRKRITLGLVTFPPLVLQGDGYSPCTGPAIDLTKNVLEPQGFVIDVVCAPAARLTSLIKQDAIDLTVTIKSHEALQGVVTFHDVPFVKLKLVLFSNPAIAKSQTISAIRGYDYQGIRDSLASTGFQFVNLNTGEAASRLFFKERTSHLLTYLQPYRYYISKSHFSLPKRIEVQELAEIDTFYGVANSGKWKWELIDALTLYADTHNLARFTPVETLL</sequence>
<organism evidence="1 2">
    <name type="scientific">Alteromonas salexigens</name>
    <dbReference type="NCBI Taxonomy" id="2982530"/>
    <lineage>
        <taxon>Bacteria</taxon>
        <taxon>Pseudomonadati</taxon>
        <taxon>Pseudomonadota</taxon>
        <taxon>Gammaproteobacteria</taxon>
        <taxon>Alteromonadales</taxon>
        <taxon>Alteromonadaceae</taxon>
        <taxon>Alteromonas/Salinimonas group</taxon>
        <taxon>Alteromonas</taxon>
    </lineage>
</organism>
<comment type="caution">
    <text evidence="1">The sequence shown here is derived from an EMBL/GenBank/DDBJ whole genome shotgun (WGS) entry which is preliminary data.</text>
</comment>
<evidence type="ECO:0000313" key="1">
    <source>
        <dbReference type="EMBL" id="MCU7554828.1"/>
    </source>
</evidence>
<accession>A0ABT2VPM5</accession>
<proteinExistence type="predicted"/>
<dbReference type="SUPFAM" id="SSF53850">
    <property type="entry name" value="Periplasmic binding protein-like II"/>
    <property type="match status" value="1"/>
</dbReference>
<keyword evidence="2" id="KW-1185">Reference proteome</keyword>
<protein>
    <recommendedName>
        <fullName evidence="3">Solute-binding protein family 3/N-terminal domain-containing protein</fullName>
    </recommendedName>
</protein>
<dbReference type="Proteomes" id="UP001209257">
    <property type="component" value="Unassembled WGS sequence"/>
</dbReference>
<name>A0ABT2VPM5_9ALTE</name>